<gene>
    <name evidence="4" type="ORF">niasHS_006305</name>
</gene>
<dbReference type="EMBL" id="JBICCN010000107">
    <property type="protein sequence ID" value="KAL3093743.1"/>
    <property type="molecule type" value="Genomic_DNA"/>
</dbReference>
<evidence type="ECO:0000256" key="1">
    <source>
        <dbReference type="SAM" id="MobiDB-lite"/>
    </source>
</evidence>
<feature type="transmembrane region" description="Helical" evidence="2">
    <location>
        <begin position="595"/>
        <end position="614"/>
    </location>
</feature>
<feature type="transmembrane region" description="Helical" evidence="2">
    <location>
        <begin position="336"/>
        <end position="357"/>
    </location>
</feature>
<feature type="transmembrane region" description="Helical" evidence="2">
    <location>
        <begin position="517"/>
        <end position="547"/>
    </location>
</feature>
<sequence length="755" mass="85349">MTNQNSKATFAEETMELEAEIGPDFNHETLSKAWRKFVLKYHPDKHYNKGPIIIAEMTAKFQRLQKAYEDLKEKLLKPESKVSFFLEMMGSPNAAQTLEELNKVGHDELKKMASAQSGGAETGTVRIEGQQFVGVSLLRFAAFMGNLDVCELLVQHGGNDIGMVNMTMAFYAACYGGGGIPAPDATGQTQSARRNWLVSYGGNLDIVQFFMERVHFSDQLRRAAITAASFHGRIEVVNYLLSFEMRANANQRSASDEEANPSSSTSSPSSSSSRSPSSSTASSSSRSFFSSVFAEFGSIYNFFKDFVRNVASFVDNIGKAFVELFKDIHDFAMNTVNLLVTVIGAVIWLCGAIITILKSAWWCFKKSRQIAYVYNNIVGLLARIKVQVPFPILIFTFGSLLIYDLPTFVITYLLLAFIVTYVKINGTKIYTSVINNNSWIIFIFVSIIKFSYATNLDTHQHSEPIALWKNIPRIAKFMCSEICKTTTVMLEGIPGLATSTCVKIRENFPTLDQQRNIIFYGLFFFISIFNWAFAVKFILFLGIHLIIDVFLSDAERQITSYCYGKGWFGLTCDIIVFKLPAILNAQNSARLPTDILQFVFVASFLFIACSLFIFDLITFVFTYLLLICALQFAKFVVIDIYKCVQNRTSLPKDCGQMVHFKMDEIFADFIKEIKATCAEIGSNEHIHRRSVVIFWHIHYKIKTDKLSLCCFTFTSLVFLCNHTFIMAFAIKCVLLFLVAIYFKISFTNFFQILQC</sequence>
<organism evidence="4 5">
    <name type="scientific">Heterodera schachtii</name>
    <name type="common">Sugarbeet cyst nematode worm</name>
    <name type="synonym">Tylenchus schachtii</name>
    <dbReference type="NCBI Taxonomy" id="97005"/>
    <lineage>
        <taxon>Eukaryota</taxon>
        <taxon>Metazoa</taxon>
        <taxon>Ecdysozoa</taxon>
        <taxon>Nematoda</taxon>
        <taxon>Chromadorea</taxon>
        <taxon>Rhabditida</taxon>
        <taxon>Tylenchina</taxon>
        <taxon>Tylenchomorpha</taxon>
        <taxon>Tylenchoidea</taxon>
        <taxon>Heteroderidae</taxon>
        <taxon>Heteroderinae</taxon>
        <taxon>Heterodera</taxon>
    </lineage>
</organism>
<reference evidence="4 5" key="1">
    <citation type="submission" date="2024-10" db="EMBL/GenBank/DDBJ databases">
        <authorList>
            <person name="Kim D."/>
        </authorList>
    </citation>
    <scope>NUCLEOTIDE SEQUENCE [LARGE SCALE GENOMIC DNA]</scope>
    <source>
        <strain evidence="4">Taebaek</strain>
    </source>
</reference>
<feature type="region of interest" description="Disordered" evidence="1">
    <location>
        <begin position="251"/>
        <end position="284"/>
    </location>
</feature>
<name>A0ABD2JTJ0_HETSC</name>
<feature type="transmembrane region" description="Helical" evidence="2">
    <location>
        <begin position="706"/>
        <end position="727"/>
    </location>
</feature>
<feature type="transmembrane region" description="Helical" evidence="2">
    <location>
        <begin position="620"/>
        <end position="641"/>
    </location>
</feature>
<dbReference type="InterPro" id="IPR001623">
    <property type="entry name" value="DnaJ_domain"/>
</dbReference>
<dbReference type="SUPFAM" id="SSF46565">
    <property type="entry name" value="Chaperone J-domain"/>
    <property type="match status" value="1"/>
</dbReference>
<dbReference type="InterPro" id="IPR036770">
    <property type="entry name" value="Ankyrin_rpt-contain_sf"/>
</dbReference>
<feature type="transmembrane region" description="Helical" evidence="2">
    <location>
        <begin position="733"/>
        <end position="753"/>
    </location>
</feature>
<dbReference type="PROSITE" id="PS50076">
    <property type="entry name" value="DNAJ_2"/>
    <property type="match status" value="1"/>
</dbReference>
<dbReference type="CDD" id="cd06257">
    <property type="entry name" value="DnaJ"/>
    <property type="match status" value="1"/>
</dbReference>
<accession>A0ABD2JTJ0</accession>
<evidence type="ECO:0000313" key="5">
    <source>
        <dbReference type="Proteomes" id="UP001620645"/>
    </source>
</evidence>
<keyword evidence="2" id="KW-0472">Membrane</keyword>
<dbReference type="Pfam" id="PF00226">
    <property type="entry name" value="DnaJ"/>
    <property type="match status" value="1"/>
</dbReference>
<dbReference type="Proteomes" id="UP001620645">
    <property type="component" value="Unassembled WGS sequence"/>
</dbReference>
<keyword evidence="2" id="KW-0812">Transmembrane</keyword>
<dbReference type="Gene3D" id="1.25.40.20">
    <property type="entry name" value="Ankyrin repeat-containing domain"/>
    <property type="match status" value="1"/>
</dbReference>
<keyword evidence="2" id="KW-1133">Transmembrane helix</keyword>
<comment type="caution">
    <text evidence="4">The sequence shown here is derived from an EMBL/GenBank/DDBJ whole genome shotgun (WGS) entry which is preliminary data.</text>
</comment>
<dbReference type="SUPFAM" id="SSF48403">
    <property type="entry name" value="Ankyrin repeat"/>
    <property type="match status" value="1"/>
</dbReference>
<dbReference type="InterPro" id="IPR036869">
    <property type="entry name" value="J_dom_sf"/>
</dbReference>
<feature type="domain" description="J" evidence="3">
    <location>
        <begin position="10"/>
        <end position="76"/>
    </location>
</feature>
<evidence type="ECO:0000313" key="4">
    <source>
        <dbReference type="EMBL" id="KAL3093743.1"/>
    </source>
</evidence>
<dbReference type="AlphaFoldDB" id="A0ABD2JTJ0"/>
<dbReference type="Gene3D" id="1.10.287.110">
    <property type="entry name" value="DnaJ domain"/>
    <property type="match status" value="1"/>
</dbReference>
<proteinExistence type="predicted"/>
<keyword evidence="5" id="KW-1185">Reference proteome</keyword>
<dbReference type="SMART" id="SM00271">
    <property type="entry name" value="DnaJ"/>
    <property type="match status" value="1"/>
</dbReference>
<evidence type="ECO:0000259" key="3">
    <source>
        <dbReference type="PROSITE" id="PS50076"/>
    </source>
</evidence>
<feature type="transmembrane region" description="Helical" evidence="2">
    <location>
        <begin position="392"/>
        <end position="422"/>
    </location>
</feature>
<feature type="compositionally biased region" description="Low complexity" evidence="1">
    <location>
        <begin position="262"/>
        <end position="284"/>
    </location>
</feature>
<protein>
    <recommendedName>
        <fullName evidence="3">J domain-containing protein</fullName>
    </recommendedName>
</protein>
<evidence type="ECO:0000256" key="2">
    <source>
        <dbReference type="SAM" id="Phobius"/>
    </source>
</evidence>